<evidence type="ECO:0000256" key="2">
    <source>
        <dbReference type="SAM" id="MobiDB-lite"/>
    </source>
</evidence>
<dbReference type="Pfam" id="PF20571">
    <property type="entry name" value="DUF6780"/>
    <property type="match status" value="1"/>
</dbReference>
<dbReference type="InterPro" id="IPR046707">
    <property type="entry name" value="DUF6780"/>
</dbReference>
<organism evidence="4 5">
    <name type="scientific">Alternaria alternata</name>
    <name type="common">Alternaria rot fungus</name>
    <name type="synonym">Torula alternata</name>
    <dbReference type="NCBI Taxonomy" id="5599"/>
    <lineage>
        <taxon>Eukaryota</taxon>
        <taxon>Fungi</taxon>
        <taxon>Dikarya</taxon>
        <taxon>Ascomycota</taxon>
        <taxon>Pezizomycotina</taxon>
        <taxon>Dothideomycetes</taxon>
        <taxon>Pleosporomycetidae</taxon>
        <taxon>Pleosporales</taxon>
        <taxon>Pleosporineae</taxon>
        <taxon>Pleosporaceae</taxon>
        <taxon>Alternaria</taxon>
        <taxon>Alternaria sect. Alternaria</taxon>
        <taxon>Alternaria alternata complex</taxon>
    </lineage>
</organism>
<dbReference type="SUPFAM" id="SSF52540">
    <property type="entry name" value="P-loop containing nucleoside triphosphate hydrolases"/>
    <property type="match status" value="1"/>
</dbReference>
<gene>
    <name evidence="4" type="ORF">CC77DRAFT_1027542</name>
</gene>
<feature type="region of interest" description="Disordered" evidence="2">
    <location>
        <begin position="1"/>
        <end position="63"/>
    </location>
</feature>
<keyword evidence="1" id="KW-0547">Nucleotide-binding</keyword>
<evidence type="ECO:0000259" key="3">
    <source>
        <dbReference type="PROSITE" id="PS51719"/>
    </source>
</evidence>
<keyword evidence="1" id="KW-0342">GTP-binding</keyword>
<reference evidence="4 5" key="1">
    <citation type="submission" date="2016-05" db="EMBL/GenBank/DDBJ databases">
        <title>Comparative analysis of secretome profiles of manganese(II)-oxidizing ascomycete fungi.</title>
        <authorList>
            <consortium name="DOE Joint Genome Institute"/>
            <person name="Zeiner C.A."/>
            <person name="Purvine S.O."/>
            <person name="Zink E.M."/>
            <person name="Wu S."/>
            <person name="Pasa-Tolic L."/>
            <person name="Chaput D.L."/>
            <person name="Haridas S."/>
            <person name="Grigoriev I.V."/>
            <person name="Santelli C.M."/>
            <person name="Hansel C.M."/>
        </authorList>
    </citation>
    <scope>NUCLEOTIDE SEQUENCE [LARGE SCALE GENOMIC DNA]</scope>
    <source>
        <strain evidence="4 5">SRC1lrK2f</strain>
    </source>
</reference>
<sequence>MRPQLGGDALPPTVKPRSRKSSVDHPAAPSSNVPTTFVMKRVGDLEHTMAPHSATSTAKQQDNNFGVQSLADTLDAAFGPEGTAAGAETETASKTRHQGAKSSRSESHSSSTDSVPPQDKSRTTSVRKLRRNFTNHDSTTHFKLPVTSADIPSPLPTSAMGSTPRSASIVSLKLSDEESTMDDAVSQAVVSSGEEEEQMETQQDTMSFPQLVMPEMQMPTRRPFTTKGKAMGKLRVMVAGETGVGKSSLVRSIVQVCEDIVHVDPLSPSQSYAQPRPQKSKSRTKKAEHAVTTRVTEIHASTKPYPHWWTDAEDSGVLRRRKSSIDTVLERNICFVDTPGYSQGSADKDIGMVVDYVESMLYQTSSVTTLEDNDVLGVVSGSGGVLVDLVIYLLPPHTDIAKDIEYMQRLSYFTNVVPVIAKSDTLSAQEVVALKTSILARLQTTAVRPFFFGKAMDDALLAVQGLPVARTSSSGEPSEAAEYPFTTPTYPYAVSSTSGPDNDNMDASLLMSPDYVQPLLPSELAALVTQVFDPESIAWLRHSAAKKFLAWRRRTKLPGDSMMMQGLAQPRSPTTASVGLNGGNMNCKASSLLASRKLTCPSASVASSVFSATSPSGVLVPGSGSPFYPSNLQSPLLASSPSLANSDTLEPPGNFSLARYNNARQGEQGLSEIRIARWATDLQRSRRNERERFEELQNNDRARWLLERVGEEVSKGTIVASPGGPPRAEWAVVRHGDEKKSSKVSHRYAKAVGLDSRDPLGLCNFGDELRRQSFVLVKVLGGISVLGAVAVAVCRACGIETGLPHGGWWEWITGAE</sequence>
<dbReference type="Pfam" id="PF00735">
    <property type="entry name" value="Septin"/>
    <property type="match status" value="1"/>
</dbReference>
<dbReference type="AlphaFoldDB" id="A0A177E405"/>
<protein>
    <recommendedName>
        <fullName evidence="3">Septin-type G domain-containing protein</fullName>
    </recommendedName>
</protein>
<feature type="region of interest" description="Disordered" evidence="2">
    <location>
        <begin position="78"/>
        <end position="164"/>
    </location>
</feature>
<dbReference type="GeneID" id="29111970"/>
<dbReference type="InterPro" id="IPR027417">
    <property type="entry name" value="P-loop_NTPase"/>
</dbReference>
<feature type="compositionally biased region" description="Polar residues" evidence="2">
    <location>
        <begin position="53"/>
        <end position="63"/>
    </location>
</feature>
<dbReference type="InterPro" id="IPR025662">
    <property type="entry name" value="Sigma_54_int_dom_ATP-bd_1"/>
</dbReference>
<dbReference type="VEuPathDB" id="FungiDB:CC77DRAFT_1027542"/>
<feature type="domain" description="Septin-type G" evidence="3">
    <location>
        <begin position="230"/>
        <end position="558"/>
    </location>
</feature>
<evidence type="ECO:0000256" key="1">
    <source>
        <dbReference type="RuleBase" id="RU004560"/>
    </source>
</evidence>
<evidence type="ECO:0000313" key="5">
    <source>
        <dbReference type="Proteomes" id="UP000077248"/>
    </source>
</evidence>
<feature type="compositionally biased region" description="Low complexity" evidence="2">
    <location>
        <begin position="78"/>
        <end position="92"/>
    </location>
</feature>
<dbReference type="InterPro" id="IPR030379">
    <property type="entry name" value="G_SEPTIN_dom"/>
</dbReference>
<dbReference type="GO" id="GO:0005525">
    <property type="term" value="F:GTP binding"/>
    <property type="evidence" value="ECO:0007669"/>
    <property type="project" value="UniProtKB-KW"/>
</dbReference>
<dbReference type="PROSITE" id="PS00675">
    <property type="entry name" value="SIGMA54_INTERACT_1"/>
    <property type="match status" value="1"/>
</dbReference>
<dbReference type="STRING" id="5599.A0A177E405"/>
<accession>A0A177E405</accession>
<dbReference type="Gene3D" id="3.40.50.300">
    <property type="entry name" value="P-loop containing nucleotide triphosphate hydrolases"/>
    <property type="match status" value="1"/>
</dbReference>
<proteinExistence type="inferred from homology"/>
<dbReference type="Proteomes" id="UP000077248">
    <property type="component" value="Unassembled WGS sequence"/>
</dbReference>
<comment type="similarity">
    <text evidence="1">Belongs to the TRAFAC class TrmE-Era-EngA-EngB-Septin-like GTPase superfamily. Septin GTPase family.</text>
</comment>
<evidence type="ECO:0000313" key="4">
    <source>
        <dbReference type="EMBL" id="OAG26528.1"/>
    </source>
</evidence>
<dbReference type="EMBL" id="KV441469">
    <property type="protein sequence ID" value="OAG26528.1"/>
    <property type="molecule type" value="Genomic_DNA"/>
</dbReference>
<dbReference type="PANTHER" id="PTHR18884">
    <property type="entry name" value="SEPTIN"/>
    <property type="match status" value="1"/>
</dbReference>
<dbReference type="KEGG" id="aalt:CC77DRAFT_1027542"/>
<feature type="region of interest" description="Disordered" evidence="2">
    <location>
        <begin position="266"/>
        <end position="290"/>
    </location>
</feature>
<dbReference type="RefSeq" id="XP_018391949.1">
    <property type="nucleotide sequence ID" value="XM_018526376.1"/>
</dbReference>
<keyword evidence="5" id="KW-1185">Reference proteome</keyword>
<dbReference type="OMA" id="KPYPPWW"/>
<name>A0A177E405_ALTAL</name>
<dbReference type="PROSITE" id="PS51719">
    <property type="entry name" value="G_SEPTIN"/>
    <property type="match status" value="1"/>
</dbReference>